<dbReference type="EMBL" id="OBEL01000001">
    <property type="protein sequence ID" value="SNZ05720.1"/>
    <property type="molecule type" value="Genomic_DNA"/>
</dbReference>
<dbReference type="RefSeq" id="WP_097151541.1">
    <property type="nucleotide sequence ID" value="NZ_OBEL01000001.1"/>
</dbReference>
<dbReference type="AlphaFoldDB" id="A0A285N8I1"/>
<keyword evidence="2" id="KW-1185">Reference proteome</keyword>
<evidence type="ECO:0000313" key="1">
    <source>
        <dbReference type="EMBL" id="SNZ05720.1"/>
    </source>
</evidence>
<protein>
    <submittedName>
        <fullName evidence="1">Uncharacterized protein</fullName>
    </submittedName>
</protein>
<gene>
    <name evidence="1" type="ORF">SAMN06265368_0189</name>
</gene>
<evidence type="ECO:0000313" key="2">
    <source>
        <dbReference type="Proteomes" id="UP000219439"/>
    </source>
</evidence>
<name>A0A285N8I1_9HYPH</name>
<accession>A0A285N8I1</accession>
<reference evidence="1 2" key="1">
    <citation type="submission" date="2017-09" db="EMBL/GenBank/DDBJ databases">
        <authorList>
            <person name="Ehlers B."/>
            <person name="Leendertz F.H."/>
        </authorList>
    </citation>
    <scope>NUCLEOTIDE SEQUENCE [LARGE SCALE GENOMIC DNA]</scope>
    <source>
        <strain evidence="1 2">DSM 18289</strain>
    </source>
</reference>
<organism evidence="1 2">
    <name type="scientific">Cohaesibacter gelatinilyticus</name>
    <dbReference type="NCBI Taxonomy" id="372072"/>
    <lineage>
        <taxon>Bacteria</taxon>
        <taxon>Pseudomonadati</taxon>
        <taxon>Pseudomonadota</taxon>
        <taxon>Alphaproteobacteria</taxon>
        <taxon>Hyphomicrobiales</taxon>
        <taxon>Cohaesibacteraceae</taxon>
    </lineage>
</organism>
<dbReference type="OrthoDB" id="8450728at2"/>
<proteinExistence type="predicted"/>
<sequence length="118" mass="13299">MFEAYDPERDLKFEALFSQVSHQQAIKEVTLPSYPDDNCRIILQTGFRTRVMSFHSAYALGARSGFSLSSLKERIPVCAAMIRAGLSCAIDETLFAALVYHYEAEARRIANANKPKHK</sequence>
<dbReference type="Proteomes" id="UP000219439">
    <property type="component" value="Unassembled WGS sequence"/>
</dbReference>